<evidence type="ECO:0000313" key="2">
    <source>
        <dbReference type="Proteomes" id="UP000299794"/>
    </source>
</evidence>
<reference evidence="2" key="1">
    <citation type="submission" date="2019-02" db="EMBL/GenBank/DDBJ databases">
        <title>Draft genome sequence of Planktothrix agardhii NIES-905.</title>
        <authorList>
            <person name="Yamaguchi H."/>
            <person name="Suzuki S."/>
            <person name="Kawachi M."/>
        </authorList>
    </citation>
    <scope>NUCLEOTIDE SEQUENCE [LARGE SCALE GENOMIC DNA]</scope>
    <source>
        <strain evidence="2">CCAP 1459/11A</strain>
    </source>
</reference>
<dbReference type="NCBIfam" id="TIGR04445">
    <property type="entry name" value="preny_LynF_TruF"/>
    <property type="match status" value="1"/>
</dbReference>
<dbReference type="AlphaFoldDB" id="A0A4P5ZC85"/>
<dbReference type="Proteomes" id="UP000299794">
    <property type="component" value="Unassembled WGS sequence"/>
</dbReference>
<comment type="caution">
    <text evidence="1">The sequence shown here is derived from an EMBL/GenBank/DDBJ whole genome shotgun (WGS) entry which is preliminary data.</text>
</comment>
<dbReference type="RefSeq" id="WP_141293594.1">
    <property type="nucleotide sequence ID" value="NZ_BJCD01000031.1"/>
</dbReference>
<organism evidence="1 2">
    <name type="scientific">Planktothrix agardhii CCAP 1459/11A</name>
    <dbReference type="NCBI Taxonomy" id="282420"/>
    <lineage>
        <taxon>Bacteria</taxon>
        <taxon>Bacillati</taxon>
        <taxon>Cyanobacteriota</taxon>
        <taxon>Cyanophyceae</taxon>
        <taxon>Oscillatoriophycideae</taxon>
        <taxon>Oscillatoriales</taxon>
        <taxon>Microcoleaceae</taxon>
        <taxon>Planktothrix</taxon>
    </lineage>
</organism>
<sequence>MTHPSLLTASQKNLQFIGEHKNAFDLEYLYPLDLFEDLVAQVEPCRIECSCKIENNKLDPARFNLAINDSFARKAQAFLGFFHQVETRVGVIIDYKPLHFFMKGFDYSKVTQIMAGIDARAELTEARVKTWWAIDNYPEKLETAIALSQSDSKPLRMLLEINNSLVIGFHLYLRGKSEVRLYPSVGREDFQKISVQAQLAKIISTPALKLLEDSGAISLVLKENGDKILHYHVLPERVNSFVDNLHQDMITRAHAPYRDKSQSLGCTVSLSEKELLAGYLKTINLYYMNT</sequence>
<dbReference type="EMBL" id="BJCD01000031">
    <property type="protein sequence ID" value="GDZ93083.1"/>
    <property type="molecule type" value="Genomic_DNA"/>
</dbReference>
<evidence type="ECO:0000313" key="1">
    <source>
        <dbReference type="EMBL" id="GDZ93083.1"/>
    </source>
</evidence>
<proteinExistence type="predicted"/>
<dbReference type="InterPro" id="IPR031037">
    <property type="entry name" value="Preny_LynF_TruF"/>
</dbReference>
<name>A0A4P5ZC85_PLAAG</name>
<accession>A0A4P5ZC85</accession>
<gene>
    <name evidence="1" type="ORF">PA905_09180</name>
</gene>
<protein>
    <submittedName>
        <fullName evidence="1">Uncharacterized protein</fullName>
    </submittedName>
</protein>
<dbReference type="Pfam" id="PF19156">
    <property type="entry name" value="DUF5838"/>
    <property type="match status" value="1"/>
</dbReference>